<reference evidence="1 4" key="1">
    <citation type="submission" date="2016-10" db="EMBL/GenBank/DDBJ databases">
        <title>Methanohalophilus halophilus.</title>
        <authorList>
            <person name="L'haridon S."/>
        </authorList>
    </citation>
    <scope>NUCLEOTIDE SEQUENCE [LARGE SCALE GENOMIC DNA]</scope>
    <source>
        <strain evidence="1 4">Z-7982</strain>
    </source>
</reference>
<proteinExistence type="predicted"/>
<dbReference type="Proteomes" id="UP000186879">
    <property type="component" value="Chromosome"/>
</dbReference>
<dbReference type="GeneID" id="30583128"/>
<keyword evidence="4" id="KW-1185">Reference proteome</keyword>
<evidence type="ECO:0000313" key="2">
    <source>
        <dbReference type="EMBL" id="RNI07438.1"/>
    </source>
</evidence>
<dbReference type="AlphaFoldDB" id="A0A1L3Q235"/>
<dbReference type="EMBL" id="CP017921">
    <property type="protein sequence ID" value="APH38936.1"/>
    <property type="molecule type" value="Genomic_DNA"/>
</dbReference>
<accession>A0A1L3Q235</accession>
<dbReference type="RefSeq" id="WP_072561375.1">
    <property type="nucleotide sequence ID" value="NZ_CP017921.1"/>
</dbReference>
<dbReference type="EMBL" id="FNMU01000004">
    <property type="protein sequence ID" value="SDW66038.1"/>
    <property type="molecule type" value="Genomic_DNA"/>
</dbReference>
<dbReference type="EMBL" id="RJJG01000008">
    <property type="protein sequence ID" value="RNI07438.1"/>
    <property type="molecule type" value="Genomic_DNA"/>
</dbReference>
<name>A0A1L3Q235_9EURY</name>
<dbReference type="Proteomes" id="UP000198669">
    <property type="component" value="Unassembled WGS sequence"/>
</dbReference>
<reference evidence="3 5" key="2">
    <citation type="submission" date="2016-10" db="EMBL/GenBank/DDBJ databases">
        <authorList>
            <person name="de Groot N.N."/>
        </authorList>
    </citation>
    <scope>NUCLEOTIDE SEQUENCE [LARGE SCALE GENOMIC DNA]</scope>
    <source>
        <strain evidence="3 5">Z-7982</strain>
    </source>
</reference>
<protein>
    <submittedName>
        <fullName evidence="1">Uncharacterized protein</fullName>
    </submittedName>
</protein>
<reference evidence="2 6" key="3">
    <citation type="submission" date="2018-10" db="EMBL/GenBank/DDBJ databases">
        <title>Cultivation of a novel Methanohalophilus strain from Kebrit Deep of the Red Sea and a genomic comparison of members of the genus Methanohalophilus.</title>
        <authorList>
            <person name="Guan Y."/>
            <person name="Ngugi D.K."/>
            <person name="Stingl U."/>
        </authorList>
    </citation>
    <scope>NUCLEOTIDE SEQUENCE [LARGE SCALE GENOMIC DNA]</scope>
    <source>
        <strain evidence="2 6">DSM 3094</strain>
    </source>
</reference>
<gene>
    <name evidence="1" type="ORF">BHR79_05150</name>
    <name evidence="2" type="ORF">EFE40_09575</name>
    <name evidence="3" type="ORF">SAMN04515625_1342</name>
</gene>
<dbReference type="Proteomes" id="UP000267921">
    <property type="component" value="Unassembled WGS sequence"/>
</dbReference>
<sequence length="104" mass="12555">MKKYIEYYRDNVFYLPEVTPEAIIWDEDFAKNNISIMNIENKDDIASEINELSNYKEKFMRYSQVMFGTANVESAYRQFLTNWINKKDYNYNKIVQIINAIKNK</sequence>
<evidence type="ECO:0000313" key="1">
    <source>
        <dbReference type="EMBL" id="APH38936.1"/>
    </source>
</evidence>
<organism evidence="1 4">
    <name type="scientific">Methanohalophilus halophilus</name>
    <dbReference type="NCBI Taxonomy" id="2177"/>
    <lineage>
        <taxon>Archaea</taxon>
        <taxon>Methanobacteriati</taxon>
        <taxon>Methanobacteriota</taxon>
        <taxon>Stenosarchaea group</taxon>
        <taxon>Methanomicrobia</taxon>
        <taxon>Methanosarcinales</taxon>
        <taxon>Methanosarcinaceae</taxon>
        <taxon>Methanohalophilus</taxon>
    </lineage>
</organism>
<evidence type="ECO:0000313" key="5">
    <source>
        <dbReference type="Proteomes" id="UP000198669"/>
    </source>
</evidence>
<evidence type="ECO:0000313" key="4">
    <source>
        <dbReference type="Proteomes" id="UP000186879"/>
    </source>
</evidence>
<dbReference type="KEGG" id="mhaz:BHR79_05150"/>
<evidence type="ECO:0000313" key="3">
    <source>
        <dbReference type="EMBL" id="SDW66038.1"/>
    </source>
</evidence>
<evidence type="ECO:0000313" key="6">
    <source>
        <dbReference type="Proteomes" id="UP000267921"/>
    </source>
</evidence>